<keyword evidence="1" id="KW-0472">Membrane</keyword>
<gene>
    <name evidence="3" type="ORF">ACFSYC_05385</name>
</gene>
<feature type="transmembrane region" description="Helical" evidence="1">
    <location>
        <begin position="113"/>
        <end position="140"/>
    </location>
</feature>
<feature type="transmembrane region" description="Helical" evidence="1">
    <location>
        <begin position="87"/>
        <end position="107"/>
    </location>
</feature>
<proteinExistence type="predicted"/>
<sequence>MRNNLDCPVDFVKVNENRVRLVATMVLTLAFICSITANWLIPAFLFIDFALRAFNLNTYSPLAIIAGMIIKLFDIKNKPVDRAPKRFAAFIGLGFMAMILLSLFGGFTTIAKVLLIIIMVFAALESLAGFCAGCYVYTYLKRLGLTK</sequence>
<accession>A0ABW5XK67</accession>
<keyword evidence="1" id="KW-0812">Transmembrane</keyword>
<reference evidence="4" key="1">
    <citation type="journal article" date="2019" name="Int. J. Syst. Evol. Microbiol.">
        <title>The Global Catalogue of Microorganisms (GCM) 10K type strain sequencing project: providing services to taxonomists for standard genome sequencing and annotation.</title>
        <authorList>
            <consortium name="The Broad Institute Genomics Platform"/>
            <consortium name="The Broad Institute Genome Sequencing Center for Infectious Disease"/>
            <person name="Wu L."/>
            <person name="Ma J."/>
        </authorList>
    </citation>
    <scope>NUCLEOTIDE SEQUENCE [LARGE SCALE GENOMIC DNA]</scope>
    <source>
        <strain evidence="4">KCTC 52232</strain>
    </source>
</reference>
<dbReference type="InterPro" id="IPR016942">
    <property type="entry name" value="UCP030042"/>
</dbReference>
<feature type="domain" description="DUF4395" evidence="2">
    <location>
        <begin position="14"/>
        <end position="142"/>
    </location>
</feature>
<dbReference type="EMBL" id="JBHUON010000004">
    <property type="protein sequence ID" value="MFD2864115.1"/>
    <property type="molecule type" value="Genomic_DNA"/>
</dbReference>
<feature type="transmembrane region" description="Helical" evidence="1">
    <location>
        <begin position="59"/>
        <end position="75"/>
    </location>
</feature>
<dbReference type="Proteomes" id="UP001597601">
    <property type="component" value="Unassembled WGS sequence"/>
</dbReference>
<dbReference type="InterPro" id="IPR025508">
    <property type="entry name" value="DUF4395"/>
</dbReference>
<evidence type="ECO:0000256" key="1">
    <source>
        <dbReference type="SAM" id="Phobius"/>
    </source>
</evidence>
<evidence type="ECO:0000313" key="4">
    <source>
        <dbReference type="Proteomes" id="UP001597601"/>
    </source>
</evidence>
<feature type="transmembrane region" description="Helical" evidence="1">
    <location>
        <begin position="21"/>
        <end position="47"/>
    </location>
</feature>
<evidence type="ECO:0000259" key="2">
    <source>
        <dbReference type="Pfam" id="PF14340"/>
    </source>
</evidence>
<dbReference type="Pfam" id="PF14340">
    <property type="entry name" value="DUF4395"/>
    <property type="match status" value="1"/>
</dbReference>
<dbReference type="RefSeq" id="WP_377124318.1">
    <property type="nucleotide sequence ID" value="NZ_JBHUHN010000001.1"/>
</dbReference>
<protein>
    <submittedName>
        <fullName evidence="3">DUF4395 domain-containing protein</fullName>
    </submittedName>
</protein>
<dbReference type="PIRSF" id="PIRSF030042">
    <property type="entry name" value="UCP030042"/>
    <property type="match status" value="1"/>
</dbReference>
<organism evidence="3 4">
    <name type="scientific">Mucilaginibacter antarcticus</name>
    <dbReference type="NCBI Taxonomy" id="1855725"/>
    <lineage>
        <taxon>Bacteria</taxon>
        <taxon>Pseudomonadati</taxon>
        <taxon>Bacteroidota</taxon>
        <taxon>Sphingobacteriia</taxon>
        <taxon>Sphingobacteriales</taxon>
        <taxon>Sphingobacteriaceae</taxon>
        <taxon>Mucilaginibacter</taxon>
    </lineage>
</organism>
<keyword evidence="1" id="KW-1133">Transmembrane helix</keyword>
<keyword evidence="4" id="KW-1185">Reference proteome</keyword>
<evidence type="ECO:0000313" key="3">
    <source>
        <dbReference type="EMBL" id="MFD2864115.1"/>
    </source>
</evidence>
<name>A0ABW5XK67_9SPHI</name>
<comment type="caution">
    <text evidence="3">The sequence shown here is derived from an EMBL/GenBank/DDBJ whole genome shotgun (WGS) entry which is preliminary data.</text>
</comment>